<accession>A0ABR7RR87</accession>
<evidence type="ECO:0000313" key="1">
    <source>
        <dbReference type="EMBL" id="MBC9208861.1"/>
    </source>
</evidence>
<comment type="caution">
    <text evidence="1">The sequence shown here is derived from an EMBL/GenBank/DDBJ whole genome shotgun (WGS) entry which is preliminary data.</text>
</comment>
<organism evidence="1 2">
    <name type="scientific">Teichococcus aerophilus</name>
    <dbReference type="NCBI Taxonomy" id="1224513"/>
    <lineage>
        <taxon>Bacteria</taxon>
        <taxon>Pseudomonadati</taxon>
        <taxon>Pseudomonadota</taxon>
        <taxon>Alphaproteobacteria</taxon>
        <taxon>Acetobacterales</taxon>
        <taxon>Roseomonadaceae</taxon>
        <taxon>Roseomonas</taxon>
    </lineage>
</organism>
<sequence length="241" mass="25576">MRAPAEAQLLDAWDGAVSAGPTGRALALLAAAGVAPEEARGWSIGRRDAAILELRRAVFGDAMEGVADCPHCGARLEARLSAKSLGPEATTAARHVTVEQDGYRLTARCPDSDDVLLLEAAPRGADLPGLLLQRCLLSAEKDGEAISAPALPAKLREALEQAMEQADPLGDASLALDCPECSQAWAAALDLADWTWREVELWAGRLLGEVHGLASAYGWTEAEVLALPPRRRARYLELLGQ</sequence>
<protein>
    <recommendedName>
        <fullName evidence="3">Phage baseplate protein</fullName>
    </recommendedName>
</protein>
<dbReference type="RefSeq" id="WP_187786011.1">
    <property type="nucleotide sequence ID" value="NZ_JACTVA010000040.1"/>
</dbReference>
<evidence type="ECO:0008006" key="3">
    <source>
        <dbReference type="Google" id="ProtNLM"/>
    </source>
</evidence>
<name>A0ABR7RR87_9PROT</name>
<dbReference type="EMBL" id="JACTVA010000040">
    <property type="protein sequence ID" value="MBC9208861.1"/>
    <property type="molecule type" value="Genomic_DNA"/>
</dbReference>
<dbReference type="Proteomes" id="UP000626026">
    <property type="component" value="Unassembled WGS sequence"/>
</dbReference>
<gene>
    <name evidence="1" type="ORF">IBL26_18585</name>
</gene>
<keyword evidence="2" id="KW-1185">Reference proteome</keyword>
<reference evidence="1 2" key="1">
    <citation type="journal article" date="2013" name="Int. J. Syst. Evol. Microbiol.">
        <title>Roseomonas aerophila sp. nov., isolated from air.</title>
        <authorList>
            <person name="Kim S.J."/>
            <person name="Weon H.Y."/>
            <person name="Ahn J.H."/>
            <person name="Hong S.B."/>
            <person name="Seok S.J."/>
            <person name="Whang K.S."/>
            <person name="Kwon S.W."/>
        </authorList>
    </citation>
    <scope>NUCLEOTIDE SEQUENCE [LARGE SCALE GENOMIC DNA]</scope>
    <source>
        <strain evidence="1 2">NBRC 108923</strain>
    </source>
</reference>
<proteinExistence type="predicted"/>
<evidence type="ECO:0000313" key="2">
    <source>
        <dbReference type="Proteomes" id="UP000626026"/>
    </source>
</evidence>